<feature type="compositionally biased region" description="Low complexity" evidence="1">
    <location>
        <begin position="34"/>
        <end position="92"/>
    </location>
</feature>
<comment type="caution">
    <text evidence="3">The sequence shown here is derived from an EMBL/GenBank/DDBJ whole genome shotgun (WGS) entry which is preliminary data.</text>
</comment>
<sequence length="564" mass="54636">MRFITSAARPLSAALILANSLLLAACVDDGDSGSDGAMGEQGEPGPQGAEGPQGPVGPAGAQGAQGPQGAAGLPGPVGAAGAQGAQGPIGPAGSNGSDGSTGAAGARGPAGEQGVAGPTGPQGPTGPAGSLTLPFTATQSAAAALFSLSNTGSGNAIVGIGNTGFGVQGITSQQSSAGVVADNTGGGEAMVGRTTSDIAGAVVGRNDGGGSGVRGFIASDTSGTGVGVLGQVGSGNSTGRAGRFENNNAANESNAFEVVSKGLGNIPDNTQGNAGSFVVDNTQSVGAAVRGEVNTIFGNLGAAGIFGVSSGTGGFAGLFHAGNPNGNGAALVAIADGNGNGITTNAGKDGDGIEATVDGTGTAVYGWVPNFGIGQAGRFQNYNPANTTPVIRVETVGTNNLAVFRAGAANVARIDAAGKGFFNGGVQANGADIAELIPTVGEEPQIGDVVEIDPMHEDRFRLSSSANTTRVAGVISTQPGVTLNARNGAHEDAVGPALALVGRVPVKVTGENGPIRIGDLLVASSKAGHAMRAPEHPAPGTVIGKALKRFDERTGQVEMLVMLR</sequence>
<dbReference type="RefSeq" id="WP_210772564.1">
    <property type="nucleotide sequence ID" value="NZ_MWIN01000022.1"/>
</dbReference>
<dbReference type="Pfam" id="PF01391">
    <property type="entry name" value="Collagen"/>
    <property type="match status" value="1"/>
</dbReference>
<proteinExistence type="predicted"/>
<protein>
    <submittedName>
        <fullName evidence="3">Collagen triple helix repeat protein</fullName>
    </submittedName>
</protein>
<dbReference type="GO" id="GO:0031012">
    <property type="term" value="C:extracellular matrix"/>
    <property type="evidence" value="ECO:0007669"/>
    <property type="project" value="TreeGrafter"/>
</dbReference>
<gene>
    <name evidence="3" type="ORF">DFR24_0432</name>
</gene>
<dbReference type="GO" id="GO:0030020">
    <property type="term" value="F:extracellular matrix structural constituent conferring tensile strength"/>
    <property type="evidence" value="ECO:0007669"/>
    <property type="project" value="TreeGrafter"/>
</dbReference>
<feature type="region of interest" description="Disordered" evidence="1">
    <location>
        <begin position="33"/>
        <end position="133"/>
    </location>
</feature>
<name>A0A4R7PAL1_9GAMM</name>
<organism evidence="3 4">
    <name type="scientific">Panacagrimonas perspica</name>
    <dbReference type="NCBI Taxonomy" id="381431"/>
    <lineage>
        <taxon>Bacteria</taxon>
        <taxon>Pseudomonadati</taxon>
        <taxon>Pseudomonadota</taxon>
        <taxon>Gammaproteobacteria</taxon>
        <taxon>Nevskiales</taxon>
        <taxon>Nevskiaceae</taxon>
        <taxon>Panacagrimonas</taxon>
    </lineage>
</organism>
<feature type="chain" id="PRO_5030099575" evidence="2">
    <location>
        <begin position="25"/>
        <end position="564"/>
    </location>
</feature>
<dbReference type="Proteomes" id="UP000295341">
    <property type="component" value="Unassembled WGS sequence"/>
</dbReference>
<keyword evidence="3" id="KW-0176">Collagen</keyword>
<evidence type="ECO:0000313" key="3">
    <source>
        <dbReference type="EMBL" id="TDU31074.1"/>
    </source>
</evidence>
<dbReference type="GO" id="GO:0005615">
    <property type="term" value="C:extracellular space"/>
    <property type="evidence" value="ECO:0007669"/>
    <property type="project" value="TreeGrafter"/>
</dbReference>
<dbReference type="Gene3D" id="2.40.300.10">
    <property type="entry name" value="Head decoration protein D"/>
    <property type="match status" value="1"/>
</dbReference>
<dbReference type="AlphaFoldDB" id="A0A4R7PAL1"/>
<dbReference type="InterPro" id="IPR050149">
    <property type="entry name" value="Collagen_superfamily"/>
</dbReference>
<dbReference type="EMBL" id="SOBT01000008">
    <property type="protein sequence ID" value="TDU31074.1"/>
    <property type="molecule type" value="Genomic_DNA"/>
</dbReference>
<reference evidence="3 4" key="1">
    <citation type="submission" date="2019-03" db="EMBL/GenBank/DDBJ databases">
        <title>Genomic Encyclopedia of Type Strains, Phase IV (KMG-IV): sequencing the most valuable type-strain genomes for metagenomic binning, comparative biology and taxonomic classification.</title>
        <authorList>
            <person name="Goeker M."/>
        </authorList>
    </citation>
    <scope>NUCLEOTIDE SEQUENCE [LARGE SCALE GENOMIC DNA]</scope>
    <source>
        <strain evidence="3 4">DSM 26377</strain>
    </source>
</reference>
<dbReference type="PROSITE" id="PS51257">
    <property type="entry name" value="PROKAR_LIPOPROTEIN"/>
    <property type="match status" value="1"/>
</dbReference>
<accession>A0A4R7PAL1</accession>
<dbReference type="GO" id="GO:0030198">
    <property type="term" value="P:extracellular matrix organization"/>
    <property type="evidence" value="ECO:0007669"/>
    <property type="project" value="TreeGrafter"/>
</dbReference>
<evidence type="ECO:0000313" key="4">
    <source>
        <dbReference type="Proteomes" id="UP000295341"/>
    </source>
</evidence>
<dbReference type="PANTHER" id="PTHR24023:SF1082">
    <property type="entry name" value="COLLAGEN TRIPLE HELIX REPEAT"/>
    <property type="match status" value="1"/>
</dbReference>
<feature type="signal peptide" evidence="2">
    <location>
        <begin position="1"/>
        <end position="24"/>
    </location>
</feature>
<keyword evidence="4" id="KW-1185">Reference proteome</keyword>
<dbReference type="InterPro" id="IPR008160">
    <property type="entry name" value="Collagen"/>
</dbReference>
<evidence type="ECO:0000256" key="1">
    <source>
        <dbReference type="SAM" id="MobiDB-lite"/>
    </source>
</evidence>
<dbReference type="PANTHER" id="PTHR24023">
    <property type="entry name" value="COLLAGEN ALPHA"/>
    <property type="match status" value="1"/>
</dbReference>
<keyword evidence="2" id="KW-0732">Signal</keyword>
<evidence type="ECO:0000256" key="2">
    <source>
        <dbReference type="SAM" id="SignalP"/>
    </source>
</evidence>